<evidence type="ECO:0000256" key="2">
    <source>
        <dbReference type="ARBA" id="ARBA00005690"/>
    </source>
</evidence>
<evidence type="ECO:0000256" key="8">
    <source>
        <dbReference type="ARBA" id="ARBA00023242"/>
    </source>
</evidence>
<keyword evidence="7 9" id="KW-0238">DNA-binding</keyword>
<comment type="subcellular location">
    <subcellularLocation>
        <location evidence="1 9">Nucleus</location>
    </subcellularLocation>
</comment>
<keyword evidence="15" id="KW-1185">Reference proteome</keyword>
<gene>
    <name evidence="14" type="ORF">ANIA_07423</name>
</gene>
<keyword evidence="8 9" id="KW-0539">Nucleus</keyword>
<dbReference type="VEuPathDB" id="FungiDB:AN7423"/>
<dbReference type="HOGENOM" id="CLU_012393_2_1_1"/>
<sequence>MASQASHVSVGALSGIFDATKPQISEPIVQCVQVKPLPPQANNQERYRVVFSDISNYVQTMLAIQANHFVTDGLLRKGCFVRLKQFQANSVKGKKILIVLDLEVLKELGEAEKLGEPKPLESKAEEEEKPQPTTISSNGFYGAKAQNAPSQISSRAQHTRPMQGSAPATIYPIEAISPYAHKWTIKARCTSKSPIKTFHGRSGDGTLFSVNLLDDSGEIRATGFNEQCSALYDLFQEGEVYYISSPCRVQIAKKQFTNLNNDYELTFERDTLVEKAEEQNDVPQVRFNFTTIGDLQSVEKDTTIDVIGVLKDVGETTQIVSKTTKKPYDKRELTLVDNTGFSVRLTIWGTTAMNFAASPESVVAFKGVKVSDFGGKSLSLLSSGSVTVDPDIEEAHRLKGWYDAQGRNENFASHASSVGTMSATKRDQLKTIAQVREEQLGMSEEPSYFTLRATVVYIKQDNLCYPACLSEGCNKKVTEVDPGQWRCERCDKTHPRAEYRYIMLVNVSDHTGQLYLNCFDDVGRLLLGMSANQLMELPQNDGKALGNVIQNATCRTWTFGCRAKIDHYGDQQRIRYQVSYAKPVNYSEEASRLADIIDSYSIS</sequence>
<comment type="subunit">
    <text evidence="9">Component of the heterotrimeric canonical replication protein A complex (RPA).</text>
</comment>
<dbReference type="Pfam" id="PF16900">
    <property type="entry name" value="REPA_OB_2"/>
    <property type="match status" value="1"/>
</dbReference>
<dbReference type="GO" id="GO:0007004">
    <property type="term" value="P:telomere maintenance via telomerase"/>
    <property type="evidence" value="ECO:0000318"/>
    <property type="project" value="GO_Central"/>
</dbReference>
<evidence type="ECO:0000313" key="14">
    <source>
        <dbReference type="EMBL" id="CBF79351.1"/>
    </source>
</evidence>
<name>C8VB95_EMENI</name>
<dbReference type="GO" id="GO:0000785">
    <property type="term" value="C:chromatin"/>
    <property type="evidence" value="ECO:0007669"/>
    <property type="project" value="EnsemblFungi"/>
</dbReference>
<keyword evidence="4 9" id="KW-0479">Metal-binding</keyword>
<feature type="region of interest" description="Disordered" evidence="10">
    <location>
        <begin position="116"/>
        <end position="142"/>
    </location>
</feature>
<reference evidence="15" key="1">
    <citation type="journal article" date="2005" name="Nature">
        <title>Sequencing of Aspergillus nidulans and comparative analysis with A. fumigatus and A. oryzae.</title>
        <authorList>
            <person name="Galagan J.E."/>
            <person name="Calvo S.E."/>
            <person name="Cuomo C."/>
            <person name="Ma L.J."/>
            <person name="Wortman J.R."/>
            <person name="Batzoglou S."/>
            <person name="Lee S.I."/>
            <person name="Basturkmen M."/>
            <person name="Spevak C.C."/>
            <person name="Clutterbuck J."/>
            <person name="Kapitonov V."/>
            <person name="Jurka J."/>
            <person name="Scazzocchio C."/>
            <person name="Farman M."/>
            <person name="Butler J."/>
            <person name="Purcell S."/>
            <person name="Harris S."/>
            <person name="Braus G.H."/>
            <person name="Draht O."/>
            <person name="Busch S."/>
            <person name="D'Enfert C."/>
            <person name="Bouchier C."/>
            <person name="Goldman G.H."/>
            <person name="Bell-Pedersen D."/>
            <person name="Griffiths-Jones S."/>
            <person name="Doonan J.H."/>
            <person name="Yu J."/>
            <person name="Vienken K."/>
            <person name="Pain A."/>
            <person name="Freitag M."/>
            <person name="Selker E.U."/>
            <person name="Archer D.B."/>
            <person name="Penalva M.A."/>
            <person name="Oakley B.R."/>
            <person name="Momany M."/>
            <person name="Tanaka T."/>
            <person name="Kumagai T."/>
            <person name="Asai K."/>
            <person name="Machida M."/>
            <person name="Nierman W.C."/>
            <person name="Denning D.W."/>
            <person name="Caddick M."/>
            <person name="Hynes M."/>
            <person name="Paoletti M."/>
            <person name="Fischer R."/>
            <person name="Miller B."/>
            <person name="Dyer P."/>
            <person name="Sachs M.S."/>
            <person name="Osmani S.A."/>
            <person name="Birren B.W."/>
        </authorList>
    </citation>
    <scope>NUCLEOTIDE SEQUENCE [LARGE SCALE GENOMIC DNA]</scope>
    <source>
        <strain evidence="15">FGSC A4 / ATCC 38163 / CBS 112.46 / NRRL 194 / M139</strain>
    </source>
</reference>
<keyword evidence="5 9" id="KW-0863">Zinc-finger</keyword>
<dbReference type="CDD" id="cd04476">
    <property type="entry name" value="RPA1_DBD_C"/>
    <property type="match status" value="1"/>
</dbReference>
<dbReference type="EMBL" id="BN001304">
    <property type="protein sequence ID" value="CBF79351.1"/>
    <property type="molecule type" value="Genomic_DNA"/>
</dbReference>
<dbReference type="PANTHER" id="PTHR47165:SF4">
    <property type="entry name" value="OS03G0429900 PROTEIN"/>
    <property type="match status" value="1"/>
</dbReference>
<evidence type="ECO:0000256" key="7">
    <source>
        <dbReference type="ARBA" id="ARBA00023125"/>
    </source>
</evidence>
<dbReference type="InterPro" id="IPR047192">
    <property type="entry name" value="Euk_RPA1_DBD_C"/>
</dbReference>
<dbReference type="NCBIfam" id="TIGR00617">
    <property type="entry name" value="rpa1"/>
    <property type="match status" value="1"/>
</dbReference>
<reference evidence="15" key="2">
    <citation type="journal article" date="2009" name="Fungal Genet. Biol.">
        <title>The 2008 update of the Aspergillus nidulans genome annotation: a community effort.</title>
        <authorList>
            <person name="Wortman J.R."/>
            <person name="Gilsenan J.M."/>
            <person name="Joardar V."/>
            <person name="Deegan J."/>
            <person name="Clutterbuck J."/>
            <person name="Andersen M.R."/>
            <person name="Archer D."/>
            <person name="Bencina M."/>
            <person name="Braus G."/>
            <person name="Coutinho P."/>
            <person name="von Dohren H."/>
            <person name="Doonan J."/>
            <person name="Driessen A.J."/>
            <person name="Durek P."/>
            <person name="Espeso E."/>
            <person name="Fekete E."/>
            <person name="Flipphi M."/>
            <person name="Estrada C.G."/>
            <person name="Geysens S."/>
            <person name="Goldman G."/>
            <person name="de Groot P.W."/>
            <person name="Hansen K."/>
            <person name="Harris S.D."/>
            <person name="Heinekamp T."/>
            <person name="Helmstaedt K."/>
            <person name="Henrissat B."/>
            <person name="Hofmann G."/>
            <person name="Homan T."/>
            <person name="Horio T."/>
            <person name="Horiuchi H."/>
            <person name="James S."/>
            <person name="Jones M."/>
            <person name="Karaffa L."/>
            <person name="Karanyi Z."/>
            <person name="Kato M."/>
            <person name="Keller N."/>
            <person name="Kelly D.E."/>
            <person name="Kiel J.A."/>
            <person name="Kim J.M."/>
            <person name="van der Klei I.J."/>
            <person name="Klis F.M."/>
            <person name="Kovalchuk A."/>
            <person name="Krasevec N."/>
            <person name="Kubicek C.P."/>
            <person name="Liu B."/>
            <person name="Maccabe A."/>
            <person name="Meyer V."/>
            <person name="Mirabito P."/>
            <person name="Miskei M."/>
            <person name="Mos M."/>
            <person name="Mullins J."/>
            <person name="Nelson D.R."/>
            <person name="Nielsen J."/>
            <person name="Oakley B.R."/>
            <person name="Osmani S.A."/>
            <person name="Pakula T."/>
            <person name="Paszewski A."/>
            <person name="Paulsen I."/>
            <person name="Pilsyk S."/>
            <person name="Pocsi I."/>
            <person name="Punt P.J."/>
            <person name="Ram A.F."/>
            <person name="Ren Q."/>
            <person name="Robellet X."/>
            <person name="Robson G."/>
            <person name="Seiboth B."/>
            <person name="van Solingen P."/>
            <person name="Specht T."/>
            <person name="Sun J."/>
            <person name="Taheri-Talesh N."/>
            <person name="Takeshita N."/>
            <person name="Ussery D."/>
            <person name="vanKuyk P.A."/>
            <person name="Visser H."/>
            <person name="van de Vondervoort P.J."/>
            <person name="de Vries R.P."/>
            <person name="Walton J."/>
            <person name="Xiang X."/>
            <person name="Xiong Y."/>
            <person name="Zeng A.P."/>
            <person name="Brandt B.W."/>
            <person name="Cornell M.J."/>
            <person name="van den Hondel C.A."/>
            <person name="Visser J."/>
            <person name="Oliver S.G."/>
            <person name="Turner G."/>
        </authorList>
    </citation>
    <scope>GENOME REANNOTATION</scope>
    <source>
        <strain evidence="15">FGSC A4 / ATCC 38163 / CBS 112.46 / NRRL 194 / M139</strain>
    </source>
</reference>
<accession>C8VB95</accession>
<dbReference type="OrthoDB" id="1751331at2759"/>
<dbReference type="GO" id="GO:0006260">
    <property type="term" value="P:DNA replication"/>
    <property type="evidence" value="ECO:0000318"/>
    <property type="project" value="GO_Central"/>
</dbReference>
<dbReference type="GeneID" id="2869338"/>
<dbReference type="Pfam" id="PF04057">
    <property type="entry name" value="Rep-A_N"/>
    <property type="match status" value="1"/>
</dbReference>
<dbReference type="FunFam" id="2.40.50.140:FF:000090">
    <property type="entry name" value="Replication protein A subunit"/>
    <property type="match status" value="1"/>
</dbReference>
<dbReference type="eggNOG" id="KOG0851">
    <property type="taxonomic scope" value="Eukaryota"/>
</dbReference>
<dbReference type="FunFam" id="2.40.50.140:FF:000064">
    <property type="entry name" value="Replication protein A subunit"/>
    <property type="match status" value="1"/>
</dbReference>
<protein>
    <recommendedName>
        <fullName evidence="9">Replication protein A subunit</fullName>
    </recommendedName>
</protein>
<dbReference type="GO" id="GO:0005662">
    <property type="term" value="C:DNA replication factor A complex"/>
    <property type="evidence" value="ECO:0000318"/>
    <property type="project" value="GO_Central"/>
</dbReference>
<dbReference type="FunFam" id="2.40.50.140:FF:000117">
    <property type="entry name" value="Replication protein A subunit"/>
    <property type="match status" value="1"/>
</dbReference>
<dbReference type="PANTHER" id="PTHR47165">
    <property type="entry name" value="OS03G0429900 PROTEIN"/>
    <property type="match status" value="1"/>
</dbReference>
<dbReference type="InParanoid" id="C8VB95"/>
<dbReference type="GO" id="GO:0043047">
    <property type="term" value="F:single-stranded telomeric DNA binding"/>
    <property type="evidence" value="ECO:0000318"/>
    <property type="project" value="GO_Central"/>
</dbReference>
<evidence type="ECO:0000259" key="13">
    <source>
        <dbReference type="Pfam" id="PF16900"/>
    </source>
</evidence>
<dbReference type="OMA" id="DQCDAFY"/>
<dbReference type="InterPro" id="IPR012340">
    <property type="entry name" value="NA-bd_OB-fold"/>
</dbReference>
<organism evidence="14 15">
    <name type="scientific">Emericella nidulans (strain FGSC A4 / ATCC 38163 / CBS 112.46 / NRRL 194 / M139)</name>
    <name type="common">Aspergillus nidulans</name>
    <dbReference type="NCBI Taxonomy" id="227321"/>
    <lineage>
        <taxon>Eukaryota</taxon>
        <taxon>Fungi</taxon>
        <taxon>Dikarya</taxon>
        <taxon>Ascomycota</taxon>
        <taxon>Pezizomycotina</taxon>
        <taxon>Eurotiomycetes</taxon>
        <taxon>Eurotiomycetidae</taxon>
        <taxon>Eurotiales</taxon>
        <taxon>Aspergillaceae</taxon>
        <taxon>Aspergillus</taxon>
        <taxon>Aspergillus subgen. Nidulantes</taxon>
    </lineage>
</organism>
<evidence type="ECO:0000256" key="4">
    <source>
        <dbReference type="ARBA" id="ARBA00022723"/>
    </source>
</evidence>
<comment type="function">
    <text evidence="9">As part of the replication protein A (RPA/RP-A), a single-stranded DNA-binding heterotrimeric complex, may play an essential role in DNA replication, recombination and repair. Binds and stabilizes single-stranded DNA intermediates, preventing complementary DNA reannealing and recruiting different proteins involved in DNA metabolism.</text>
</comment>
<evidence type="ECO:0000256" key="1">
    <source>
        <dbReference type="ARBA" id="ARBA00004123"/>
    </source>
</evidence>
<dbReference type="InterPro" id="IPR007199">
    <property type="entry name" value="Rep_factor-A_N"/>
</dbReference>
<feature type="domain" description="Replication protein A OB" evidence="13">
    <location>
        <begin position="292"/>
        <end position="389"/>
    </location>
</feature>
<dbReference type="FunCoup" id="C8VB95">
    <property type="interactions" value="1128"/>
</dbReference>
<dbReference type="FunFam" id="2.40.50.140:FF:000041">
    <property type="entry name" value="Replication protein A subunit"/>
    <property type="match status" value="1"/>
</dbReference>
<dbReference type="Proteomes" id="UP000000560">
    <property type="component" value="Chromosome IV"/>
</dbReference>
<dbReference type="SUPFAM" id="SSF50249">
    <property type="entry name" value="Nucleic acid-binding proteins"/>
    <property type="match status" value="4"/>
</dbReference>
<evidence type="ECO:0000256" key="9">
    <source>
        <dbReference type="RuleBase" id="RU364130"/>
    </source>
</evidence>
<dbReference type="GO" id="GO:0035861">
    <property type="term" value="C:site of double-strand break"/>
    <property type="evidence" value="ECO:0007669"/>
    <property type="project" value="EnsemblFungi"/>
</dbReference>
<dbReference type="InterPro" id="IPR031657">
    <property type="entry name" value="REPA_OB_2"/>
</dbReference>
<dbReference type="STRING" id="227321.C8VB95"/>
<dbReference type="GO" id="GO:0140445">
    <property type="term" value="C:chromosome, telomeric repeat region"/>
    <property type="evidence" value="ECO:0007669"/>
    <property type="project" value="EnsemblFungi"/>
</dbReference>
<feature type="domain" description="Replication factor-A protein 1 N-terminal" evidence="11">
    <location>
        <begin position="8"/>
        <end position="107"/>
    </location>
</feature>
<dbReference type="InterPro" id="IPR004591">
    <property type="entry name" value="Rfa1"/>
</dbReference>
<dbReference type="GO" id="GO:0033260">
    <property type="term" value="P:nuclear DNA replication"/>
    <property type="evidence" value="ECO:0007669"/>
    <property type="project" value="EnsemblFungi"/>
</dbReference>
<dbReference type="CDD" id="cd04475">
    <property type="entry name" value="RPA1_DBD_B"/>
    <property type="match status" value="1"/>
</dbReference>
<evidence type="ECO:0000313" key="15">
    <source>
        <dbReference type="Proteomes" id="UP000000560"/>
    </source>
</evidence>
<keyword evidence="6 9" id="KW-0862">Zinc</keyword>
<feature type="domain" description="Replication factor A C-terminal" evidence="12">
    <location>
        <begin position="448"/>
        <end position="593"/>
    </location>
</feature>
<dbReference type="GO" id="GO:0006289">
    <property type="term" value="P:nucleotide-excision repair"/>
    <property type="evidence" value="ECO:0000318"/>
    <property type="project" value="GO_Central"/>
</dbReference>
<dbReference type="GO" id="GO:0000724">
    <property type="term" value="P:double-strand break repair via homologous recombination"/>
    <property type="evidence" value="ECO:0000318"/>
    <property type="project" value="GO_Central"/>
</dbReference>
<evidence type="ECO:0000256" key="10">
    <source>
        <dbReference type="SAM" id="MobiDB-lite"/>
    </source>
</evidence>
<evidence type="ECO:0000256" key="6">
    <source>
        <dbReference type="ARBA" id="ARBA00022833"/>
    </source>
</evidence>
<comment type="similarity">
    <text evidence="2 9">Belongs to the replication factor A protein 1 family.</text>
</comment>
<dbReference type="CDD" id="cd04477">
    <property type="entry name" value="RPA1N"/>
    <property type="match status" value="1"/>
</dbReference>
<keyword evidence="3 9" id="KW-0235">DNA replication</keyword>
<dbReference type="CDD" id="cd04474">
    <property type="entry name" value="RPA1_DBD_A"/>
    <property type="match status" value="1"/>
</dbReference>
<evidence type="ECO:0000259" key="12">
    <source>
        <dbReference type="Pfam" id="PF08646"/>
    </source>
</evidence>
<dbReference type="KEGG" id="ani:ANIA_07423"/>
<dbReference type="AlphaFoldDB" id="C8VB95"/>
<evidence type="ECO:0000256" key="5">
    <source>
        <dbReference type="ARBA" id="ARBA00022771"/>
    </source>
</evidence>
<dbReference type="GO" id="GO:0051321">
    <property type="term" value="P:meiotic cell cycle"/>
    <property type="evidence" value="ECO:0000318"/>
    <property type="project" value="GO_Central"/>
</dbReference>
<dbReference type="RefSeq" id="XP_050467947.1">
    <property type="nucleotide sequence ID" value="XM_050611981.1"/>
</dbReference>
<evidence type="ECO:0000256" key="3">
    <source>
        <dbReference type="ARBA" id="ARBA00022705"/>
    </source>
</evidence>
<dbReference type="Gene3D" id="2.40.50.140">
    <property type="entry name" value="Nucleic acid-binding proteins"/>
    <property type="match status" value="4"/>
</dbReference>
<evidence type="ECO:0000259" key="11">
    <source>
        <dbReference type="Pfam" id="PF04057"/>
    </source>
</evidence>
<dbReference type="GO" id="GO:0003684">
    <property type="term" value="F:damaged DNA binding"/>
    <property type="evidence" value="ECO:0000318"/>
    <property type="project" value="GO_Central"/>
</dbReference>
<dbReference type="GO" id="GO:0008270">
    <property type="term" value="F:zinc ion binding"/>
    <property type="evidence" value="ECO:0007669"/>
    <property type="project" value="UniProtKB-KW"/>
</dbReference>
<dbReference type="InterPro" id="IPR013955">
    <property type="entry name" value="Rep_factor-A_C"/>
</dbReference>
<proteinExistence type="inferred from homology"/>
<dbReference type="Pfam" id="PF08646">
    <property type="entry name" value="Rep_fac-A_C"/>
    <property type="match status" value="1"/>
</dbReference>